<sequence>FYRNLVAPHNLSDTNILTGTRGISHGTDVQINHFVFFSASLHFLMCVCSKPLS</sequence>
<proteinExistence type="predicted"/>
<evidence type="ECO:0000313" key="1">
    <source>
        <dbReference type="EMBL" id="JAR86361.1"/>
    </source>
</evidence>
<protein>
    <submittedName>
        <fullName evidence="1">Uncharacterized protein</fullName>
    </submittedName>
</protein>
<reference evidence="1" key="1">
    <citation type="submission" date="2016-03" db="EMBL/GenBank/DDBJ databases">
        <title>Gut transcriptome analysis on engorged females of Ornithodoros mimon (Acari: Argasidae) and phylogenetic inferences of soft ticks.</title>
        <authorList>
            <person name="Landulfo G.A."/>
            <person name="Giovanni D."/>
            <person name="Carvalho E."/>
            <person name="Junqueira-de-Azevedo I."/>
            <person name="Patane J."/>
            <person name="Mendoca R."/>
            <person name="Barros-Battesti D."/>
        </authorList>
    </citation>
    <scope>NUCLEOTIDE SEQUENCE</scope>
    <source>
        <strain evidence="1">Females</strain>
        <tissue evidence="1">Gut</tissue>
    </source>
</reference>
<dbReference type="AlphaFoldDB" id="A0A147B6H3"/>
<accession>A0A147B6H3</accession>
<dbReference type="EMBL" id="GEIB01002155">
    <property type="protein sequence ID" value="JAR86361.1"/>
    <property type="molecule type" value="Transcribed_RNA"/>
</dbReference>
<name>A0A147B6H3_9ACAR</name>
<organism evidence="1">
    <name type="scientific">Alectorobius mimon</name>
    <dbReference type="NCBI Taxonomy" id="360319"/>
    <lineage>
        <taxon>Eukaryota</taxon>
        <taxon>Metazoa</taxon>
        <taxon>Ecdysozoa</taxon>
        <taxon>Arthropoda</taxon>
        <taxon>Chelicerata</taxon>
        <taxon>Arachnida</taxon>
        <taxon>Acari</taxon>
        <taxon>Parasitiformes</taxon>
        <taxon>Ixodida</taxon>
        <taxon>Ixodoidea</taxon>
        <taxon>Argasidae</taxon>
        <taxon>Ornithodorinae</taxon>
        <taxon>Alectorobius</taxon>
    </lineage>
</organism>
<feature type="non-terminal residue" evidence="1">
    <location>
        <position position="1"/>
    </location>
</feature>